<dbReference type="SMART" id="SM00342">
    <property type="entry name" value="HTH_ARAC"/>
    <property type="match status" value="1"/>
</dbReference>
<organism evidence="6 7">
    <name type="scientific">Pseudoduganella lutea</name>
    <dbReference type="NCBI Taxonomy" id="321985"/>
    <lineage>
        <taxon>Bacteria</taxon>
        <taxon>Pseudomonadati</taxon>
        <taxon>Pseudomonadota</taxon>
        <taxon>Betaproteobacteria</taxon>
        <taxon>Burkholderiales</taxon>
        <taxon>Oxalobacteraceae</taxon>
        <taxon>Telluria group</taxon>
        <taxon>Pseudoduganella</taxon>
    </lineage>
</organism>
<dbReference type="GO" id="GO:0003700">
    <property type="term" value="F:DNA-binding transcription factor activity"/>
    <property type="evidence" value="ECO:0007669"/>
    <property type="project" value="InterPro"/>
</dbReference>
<keyword evidence="2" id="KW-0238">DNA-binding</keyword>
<keyword evidence="7" id="KW-1185">Reference proteome</keyword>
<dbReference type="EMBL" id="CP035913">
    <property type="protein sequence ID" value="QBE65394.1"/>
    <property type="molecule type" value="Genomic_DNA"/>
</dbReference>
<sequence length="334" mass="36438">MNDLSFANLPKGQDRHRADAGRILRAPGVRVDIATIDELVDAWLTHAVKDRSLFWIARGSAAIEALCPFGLWQARTLQAGDFCLVSGTVPIRLRRKEGTSIPVEMMRVSLSPALLAQTVQDIVNRPLARFAFRDVMGERDDTLRGLMDALYVATRLREAPCPHFMASLAQAISAHLVRRYGRTGDIRGATHQGLPPYKLQLVINAMREFLDEPFDLGHLASLAGLSAFHFSRSFKKATGVSPSVYLTQLRMAEASRMLGECRHTILEVALAVGYRSPSHFSHVFRKTTGCSPTDYRHASGGPVPGRTALPDSHRPGSAVQGTGSQLDGLAAGCT</sequence>
<dbReference type="PANTHER" id="PTHR46796:SF6">
    <property type="entry name" value="ARAC SUBFAMILY"/>
    <property type="match status" value="1"/>
</dbReference>
<dbReference type="AlphaFoldDB" id="A0A4P6L229"/>
<evidence type="ECO:0000256" key="1">
    <source>
        <dbReference type="ARBA" id="ARBA00023015"/>
    </source>
</evidence>
<dbReference type="InterPro" id="IPR009057">
    <property type="entry name" value="Homeodomain-like_sf"/>
</dbReference>
<proteinExistence type="predicted"/>
<dbReference type="Gene3D" id="1.10.10.60">
    <property type="entry name" value="Homeodomain-like"/>
    <property type="match status" value="2"/>
</dbReference>
<dbReference type="PROSITE" id="PS01124">
    <property type="entry name" value="HTH_ARAC_FAMILY_2"/>
    <property type="match status" value="1"/>
</dbReference>
<evidence type="ECO:0000259" key="5">
    <source>
        <dbReference type="PROSITE" id="PS01124"/>
    </source>
</evidence>
<dbReference type="GO" id="GO:0043565">
    <property type="term" value="F:sequence-specific DNA binding"/>
    <property type="evidence" value="ECO:0007669"/>
    <property type="project" value="InterPro"/>
</dbReference>
<feature type="domain" description="HTH araC/xylS-type" evidence="5">
    <location>
        <begin position="200"/>
        <end position="298"/>
    </location>
</feature>
<evidence type="ECO:0000313" key="6">
    <source>
        <dbReference type="EMBL" id="QBE65394.1"/>
    </source>
</evidence>
<dbReference type="PRINTS" id="PR00032">
    <property type="entry name" value="HTHARAC"/>
</dbReference>
<dbReference type="OrthoDB" id="8890080at2"/>
<evidence type="ECO:0000256" key="2">
    <source>
        <dbReference type="ARBA" id="ARBA00023125"/>
    </source>
</evidence>
<dbReference type="Pfam" id="PF12833">
    <property type="entry name" value="HTH_18"/>
    <property type="match status" value="1"/>
</dbReference>
<dbReference type="PANTHER" id="PTHR46796">
    <property type="entry name" value="HTH-TYPE TRANSCRIPTIONAL ACTIVATOR RHAS-RELATED"/>
    <property type="match status" value="1"/>
</dbReference>
<dbReference type="SUPFAM" id="SSF46689">
    <property type="entry name" value="Homeodomain-like"/>
    <property type="match status" value="2"/>
</dbReference>
<dbReference type="PROSITE" id="PS00041">
    <property type="entry name" value="HTH_ARAC_FAMILY_1"/>
    <property type="match status" value="1"/>
</dbReference>
<feature type="region of interest" description="Disordered" evidence="4">
    <location>
        <begin position="294"/>
        <end position="334"/>
    </location>
</feature>
<dbReference type="KEGG" id="plue:EWM63_22370"/>
<name>A0A4P6L229_9BURK</name>
<dbReference type="InterPro" id="IPR018062">
    <property type="entry name" value="HTH_AraC-typ_CS"/>
</dbReference>
<protein>
    <submittedName>
        <fullName evidence="6">AraC family transcriptional regulator</fullName>
    </submittedName>
</protein>
<dbReference type="InterPro" id="IPR020449">
    <property type="entry name" value="Tscrpt_reg_AraC-type_HTH"/>
</dbReference>
<accession>A0A4P6L229</accession>
<keyword evidence="3" id="KW-0804">Transcription</keyword>
<dbReference type="RefSeq" id="WP_130188504.1">
    <property type="nucleotide sequence ID" value="NZ_CP035913.1"/>
</dbReference>
<dbReference type="InterPro" id="IPR050204">
    <property type="entry name" value="AraC_XylS_family_regulators"/>
</dbReference>
<evidence type="ECO:0000313" key="7">
    <source>
        <dbReference type="Proteomes" id="UP000290637"/>
    </source>
</evidence>
<dbReference type="InterPro" id="IPR018060">
    <property type="entry name" value="HTH_AraC"/>
</dbReference>
<reference evidence="6 7" key="1">
    <citation type="submission" date="2019-02" db="EMBL/GenBank/DDBJ databases">
        <title>Draft Genome Sequences of Six Type Strains of the Genus Massilia.</title>
        <authorList>
            <person name="Miess H."/>
            <person name="Frediansyhah A."/>
            <person name="Gross H."/>
        </authorList>
    </citation>
    <scope>NUCLEOTIDE SEQUENCE [LARGE SCALE GENOMIC DNA]</scope>
    <source>
        <strain evidence="6 7">DSM 17473</strain>
    </source>
</reference>
<dbReference type="Proteomes" id="UP000290637">
    <property type="component" value="Chromosome"/>
</dbReference>
<evidence type="ECO:0000256" key="4">
    <source>
        <dbReference type="SAM" id="MobiDB-lite"/>
    </source>
</evidence>
<evidence type="ECO:0000256" key="3">
    <source>
        <dbReference type="ARBA" id="ARBA00023163"/>
    </source>
</evidence>
<gene>
    <name evidence="6" type="ORF">EWM63_22370</name>
</gene>
<keyword evidence="1" id="KW-0805">Transcription regulation</keyword>